<dbReference type="Proteomes" id="UP001142078">
    <property type="component" value="Unassembled WGS sequence"/>
</dbReference>
<evidence type="ECO:0000256" key="1">
    <source>
        <dbReference type="HAMAP-Rule" id="MF_01845"/>
    </source>
</evidence>
<dbReference type="RefSeq" id="WP_042682602.1">
    <property type="nucleotide sequence ID" value="NZ_CABKTM010000049.1"/>
</dbReference>
<dbReference type="OrthoDB" id="41906at2"/>
<sequence>MINKRKFQDNILKMVKRETVPAIGCTEPVAVAYASAVAKKYLDGEINKIVVNVSLNIFKNGKFVKIPKTEESGLELAAALGAICGEVDEGLCVLKNVNSDYINLAKDMIKDGKIILSKEDNTPYVYVKVYMESEDNNVEVILKDSHDHIEKIIVNKELVYQDLLNGEENSPDFLKQFTLKEFREVCENVDIERLDFIEDGIKMNVNAAERGIENGKGLGLGFGLSRLQKNGKVGDNPFMKARIMTAAGADFRMGGGDCPIMTSGGSGNQGLGVILPIVAVYEYEESNISRERLLRGIFYGHIINKFVKAYVGKLSAFCGCAISAGVGASAAITWMLGGNDKQISGSVQNMLANLTGMICDGAKETCALKLSTSVGEAILSSYLALDNIMTKPNNGILGNTAEETIKNLGILSRDGMLNTDKVIVDIMNS</sequence>
<evidence type="ECO:0000313" key="3">
    <source>
        <dbReference type="EMBL" id="MCR2045099.1"/>
    </source>
</evidence>
<dbReference type="Pfam" id="PF03313">
    <property type="entry name" value="SDH_alpha"/>
    <property type="match status" value="1"/>
</dbReference>
<dbReference type="PIRSF" id="PIRSF006054">
    <property type="entry name" value="UCP006054"/>
    <property type="match status" value="1"/>
</dbReference>
<dbReference type="EMBL" id="JANJZL010000011">
    <property type="protein sequence ID" value="MCR2045099.1"/>
    <property type="molecule type" value="Genomic_DNA"/>
</dbReference>
<dbReference type="PANTHER" id="PTHR30501">
    <property type="entry name" value="UPF0597 PROTEIN YHAM"/>
    <property type="match status" value="1"/>
</dbReference>
<keyword evidence="3" id="KW-0456">Lyase</keyword>
<dbReference type="HAMAP" id="MF_01845">
    <property type="entry name" value="UPF0597"/>
    <property type="match status" value="1"/>
</dbReference>
<dbReference type="InterPro" id="IPR005130">
    <property type="entry name" value="Ser_deHydtase-like_asu"/>
</dbReference>
<dbReference type="GO" id="GO:0080146">
    <property type="term" value="F:L-cysteine desulfhydrase activity"/>
    <property type="evidence" value="ECO:0007669"/>
    <property type="project" value="TreeGrafter"/>
</dbReference>
<dbReference type="AlphaFoldDB" id="A0A9X2MJX3"/>
<reference evidence="3" key="1">
    <citation type="submission" date="2022-07" db="EMBL/GenBank/DDBJ databases">
        <title>Enhanced cultured diversity of the mouse gut microbiota enables custom-made synthetic communities.</title>
        <authorList>
            <person name="Afrizal A."/>
        </authorList>
    </citation>
    <scope>NUCLEOTIDE SEQUENCE</scope>
    <source>
        <strain evidence="3">DSM 29482</strain>
    </source>
</reference>
<dbReference type="InterPro" id="IPR021144">
    <property type="entry name" value="UPF0597"/>
</dbReference>
<protein>
    <recommendedName>
        <fullName evidence="1">UPF0597 protein NSA23_13400</fullName>
    </recommendedName>
</protein>
<accession>A0A9X2MJX3</accession>
<comment type="similarity">
    <text evidence="1">Belongs to the UPF0597 family.</text>
</comment>
<proteinExistence type="inferred from homology"/>
<evidence type="ECO:0000313" key="4">
    <source>
        <dbReference type="Proteomes" id="UP001142078"/>
    </source>
</evidence>
<name>A0A9X2MJX3_9FIRM</name>
<feature type="domain" description="Serine dehydratase-like alpha subunit" evidence="2">
    <location>
        <begin position="186"/>
        <end position="424"/>
    </location>
</feature>
<organism evidence="3 4">
    <name type="scientific">Anaerosalibacter massiliensis</name>
    <dbReference type="NCBI Taxonomy" id="1347392"/>
    <lineage>
        <taxon>Bacteria</taxon>
        <taxon>Bacillati</taxon>
        <taxon>Bacillota</taxon>
        <taxon>Tissierellia</taxon>
        <taxon>Tissierellales</taxon>
        <taxon>Sporanaerobacteraceae</taxon>
        <taxon>Anaerosalibacter</taxon>
    </lineage>
</organism>
<dbReference type="PANTHER" id="PTHR30501:SF2">
    <property type="entry name" value="UPF0597 PROTEIN YHAM"/>
    <property type="match status" value="1"/>
</dbReference>
<evidence type="ECO:0000259" key="2">
    <source>
        <dbReference type="Pfam" id="PF03313"/>
    </source>
</evidence>
<keyword evidence="4" id="KW-1185">Reference proteome</keyword>
<gene>
    <name evidence="3" type="ORF">NSA23_13400</name>
</gene>
<dbReference type="GO" id="GO:0019450">
    <property type="term" value="P:L-cysteine catabolic process to pyruvate"/>
    <property type="evidence" value="ECO:0007669"/>
    <property type="project" value="TreeGrafter"/>
</dbReference>
<comment type="caution">
    <text evidence="3">The sequence shown here is derived from an EMBL/GenBank/DDBJ whole genome shotgun (WGS) entry which is preliminary data.</text>
</comment>